<organism evidence="1 2">
    <name type="scientific">Striga asiatica</name>
    <name type="common">Asiatic witchweed</name>
    <name type="synonym">Buchnera asiatica</name>
    <dbReference type="NCBI Taxonomy" id="4170"/>
    <lineage>
        <taxon>Eukaryota</taxon>
        <taxon>Viridiplantae</taxon>
        <taxon>Streptophyta</taxon>
        <taxon>Embryophyta</taxon>
        <taxon>Tracheophyta</taxon>
        <taxon>Spermatophyta</taxon>
        <taxon>Magnoliopsida</taxon>
        <taxon>eudicotyledons</taxon>
        <taxon>Gunneridae</taxon>
        <taxon>Pentapetalae</taxon>
        <taxon>asterids</taxon>
        <taxon>lamiids</taxon>
        <taxon>Lamiales</taxon>
        <taxon>Orobanchaceae</taxon>
        <taxon>Buchnereae</taxon>
        <taxon>Striga</taxon>
    </lineage>
</organism>
<protein>
    <submittedName>
        <fullName evidence="1">RING/U-box superfamily protein</fullName>
    </submittedName>
</protein>
<dbReference type="Proteomes" id="UP000325081">
    <property type="component" value="Unassembled WGS sequence"/>
</dbReference>
<evidence type="ECO:0000313" key="2">
    <source>
        <dbReference type="Proteomes" id="UP000325081"/>
    </source>
</evidence>
<dbReference type="AlphaFoldDB" id="A0A5A7R6I4"/>
<accession>A0A5A7R6I4</accession>
<keyword evidence="2" id="KW-1185">Reference proteome</keyword>
<name>A0A5A7R6I4_STRAF</name>
<gene>
    <name evidence="1" type="ORF">STAS_30526</name>
</gene>
<proteinExistence type="predicted"/>
<comment type="caution">
    <text evidence="1">The sequence shown here is derived from an EMBL/GenBank/DDBJ whole genome shotgun (WGS) entry which is preliminary data.</text>
</comment>
<dbReference type="EMBL" id="BKCP01010514">
    <property type="protein sequence ID" value="GER53038.1"/>
    <property type="molecule type" value="Genomic_DNA"/>
</dbReference>
<reference evidence="2" key="1">
    <citation type="journal article" date="2019" name="Curr. Biol.">
        <title>Genome Sequence of Striga asiatica Provides Insight into the Evolution of Plant Parasitism.</title>
        <authorList>
            <person name="Yoshida S."/>
            <person name="Kim S."/>
            <person name="Wafula E.K."/>
            <person name="Tanskanen J."/>
            <person name="Kim Y.M."/>
            <person name="Honaas L."/>
            <person name="Yang Z."/>
            <person name="Spallek T."/>
            <person name="Conn C.E."/>
            <person name="Ichihashi Y."/>
            <person name="Cheong K."/>
            <person name="Cui S."/>
            <person name="Der J.P."/>
            <person name="Gundlach H."/>
            <person name="Jiao Y."/>
            <person name="Hori C."/>
            <person name="Ishida J.K."/>
            <person name="Kasahara H."/>
            <person name="Kiba T."/>
            <person name="Kim M.S."/>
            <person name="Koo N."/>
            <person name="Laohavisit A."/>
            <person name="Lee Y.H."/>
            <person name="Lumba S."/>
            <person name="McCourt P."/>
            <person name="Mortimer J.C."/>
            <person name="Mutuku J.M."/>
            <person name="Nomura T."/>
            <person name="Sasaki-Sekimoto Y."/>
            <person name="Seto Y."/>
            <person name="Wang Y."/>
            <person name="Wakatake T."/>
            <person name="Sakakibara H."/>
            <person name="Demura T."/>
            <person name="Yamaguchi S."/>
            <person name="Yoneyama K."/>
            <person name="Manabe R.I."/>
            <person name="Nelson D.C."/>
            <person name="Schulman A.H."/>
            <person name="Timko M.P."/>
            <person name="dePamphilis C.W."/>
            <person name="Choi D."/>
            <person name="Shirasu K."/>
        </authorList>
    </citation>
    <scope>NUCLEOTIDE SEQUENCE [LARGE SCALE GENOMIC DNA]</scope>
    <source>
        <strain evidence="2">cv. UVA1</strain>
    </source>
</reference>
<evidence type="ECO:0000313" key="1">
    <source>
        <dbReference type="EMBL" id="GER53038.1"/>
    </source>
</evidence>
<sequence length="149" mass="17135">MARGSERIEVSWTSSASIFEEEAMAIFRVEDKLRKYNIYLYFHSKMFEKDQTGYENCWTNWESGAMVLDLSLLLGSKFSKKDLSFFRELKEESAKVAATPDLGSEIKGKESDCLCKSTTLNGLDSIQLDMFTIYSKTFWNIKNKAKGKM</sequence>